<dbReference type="AlphaFoldDB" id="A0A9N9NM98"/>
<dbReference type="Proteomes" id="UP000789405">
    <property type="component" value="Unassembled WGS sequence"/>
</dbReference>
<proteinExistence type="predicted"/>
<evidence type="ECO:0000313" key="1">
    <source>
        <dbReference type="EMBL" id="CAG8746475.1"/>
    </source>
</evidence>
<organism evidence="1 2">
    <name type="scientific">Dentiscutata erythropus</name>
    <dbReference type="NCBI Taxonomy" id="1348616"/>
    <lineage>
        <taxon>Eukaryota</taxon>
        <taxon>Fungi</taxon>
        <taxon>Fungi incertae sedis</taxon>
        <taxon>Mucoromycota</taxon>
        <taxon>Glomeromycotina</taxon>
        <taxon>Glomeromycetes</taxon>
        <taxon>Diversisporales</taxon>
        <taxon>Gigasporaceae</taxon>
        <taxon>Dentiscutata</taxon>
    </lineage>
</organism>
<accession>A0A9N9NM98</accession>
<protein>
    <submittedName>
        <fullName evidence="1">20440_t:CDS:1</fullName>
    </submittedName>
</protein>
<comment type="caution">
    <text evidence="1">The sequence shown here is derived from an EMBL/GenBank/DDBJ whole genome shotgun (WGS) entry which is preliminary data.</text>
</comment>
<evidence type="ECO:0000313" key="2">
    <source>
        <dbReference type="Proteomes" id="UP000789405"/>
    </source>
</evidence>
<reference evidence="1" key="1">
    <citation type="submission" date="2021-06" db="EMBL/GenBank/DDBJ databases">
        <authorList>
            <person name="Kallberg Y."/>
            <person name="Tangrot J."/>
            <person name="Rosling A."/>
        </authorList>
    </citation>
    <scope>NUCLEOTIDE SEQUENCE</scope>
    <source>
        <strain evidence="1">MA453B</strain>
    </source>
</reference>
<gene>
    <name evidence="1" type="ORF">DERYTH_LOCUS16478</name>
</gene>
<dbReference type="EMBL" id="CAJVPY010014420">
    <property type="protein sequence ID" value="CAG8746475.1"/>
    <property type="molecule type" value="Genomic_DNA"/>
</dbReference>
<sequence length="110" mass="12371">DTFKNAPTSLVLNRSVDKLPSKLSSSDNIPSKYVKVKCCDKSEDLFEYIDSNDVEFDRFVEGVDGNVFDNLSKKENSQKNKKEKEPVGSSLCSILRSYKPGIGCTKNRQK</sequence>
<name>A0A9N9NM98_9GLOM</name>
<keyword evidence="2" id="KW-1185">Reference proteome</keyword>
<feature type="non-terminal residue" evidence="1">
    <location>
        <position position="1"/>
    </location>
</feature>